<reference evidence="2 3" key="1">
    <citation type="submission" date="2019-08" db="EMBL/GenBank/DDBJ databases">
        <authorList>
            <person name="Chen S.-C."/>
            <person name="Lai M.-C."/>
            <person name="You Y.-T."/>
        </authorList>
    </citation>
    <scope>NUCLEOTIDE SEQUENCE [LARGE SCALE GENOMIC DNA]</scope>
    <source>
        <strain evidence="2 3">P2F9704a</strain>
    </source>
</reference>
<keyword evidence="3" id="KW-1185">Reference proteome</keyword>
<proteinExistence type="predicted"/>
<protein>
    <submittedName>
        <fullName evidence="2">Uncharacterized protein</fullName>
    </submittedName>
</protein>
<dbReference type="AlphaFoldDB" id="A0ABD4THA9"/>
<gene>
    <name evidence="2" type="ORF">FTO68_02615</name>
</gene>
<organism evidence="2 3">
    <name type="scientific">Methanocalculus taiwanensis</name>
    <dbReference type="NCBI Taxonomy" id="106207"/>
    <lineage>
        <taxon>Archaea</taxon>
        <taxon>Methanobacteriati</taxon>
        <taxon>Methanobacteriota</taxon>
        <taxon>Stenosarchaea group</taxon>
        <taxon>Methanomicrobia</taxon>
        <taxon>Methanomicrobiales</taxon>
        <taxon>Methanocalculaceae</taxon>
        <taxon>Methanocalculus</taxon>
    </lineage>
</organism>
<evidence type="ECO:0000256" key="1">
    <source>
        <dbReference type="SAM" id="Phobius"/>
    </source>
</evidence>
<evidence type="ECO:0000313" key="2">
    <source>
        <dbReference type="EMBL" id="MCQ1537881.1"/>
    </source>
</evidence>
<name>A0ABD4THA9_9EURY</name>
<keyword evidence="1" id="KW-0812">Transmembrane</keyword>
<evidence type="ECO:0000313" key="3">
    <source>
        <dbReference type="Proteomes" id="UP001524383"/>
    </source>
</evidence>
<feature type="transmembrane region" description="Helical" evidence="1">
    <location>
        <begin position="96"/>
        <end position="115"/>
    </location>
</feature>
<dbReference type="RefSeq" id="WP_255331814.1">
    <property type="nucleotide sequence ID" value="NZ_VOTZ01000004.1"/>
</dbReference>
<sequence length="116" mass="13457">MDFNHLHCPECGEKTLNVEQPSDNEIWIKCSTCDLFIGLSEEEWHQIHNSPHLEKKIRALYEKDHPDIKIGHPCRLCLRRHEGGVVGICTRCLYKAIIIILVIMAITSFIVWFGIF</sequence>
<accession>A0ABD4THA9</accession>
<dbReference type="EMBL" id="VOTZ01000004">
    <property type="protein sequence ID" value="MCQ1537881.1"/>
    <property type="molecule type" value="Genomic_DNA"/>
</dbReference>
<dbReference type="Proteomes" id="UP001524383">
    <property type="component" value="Unassembled WGS sequence"/>
</dbReference>
<keyword evidence="1" id="KW-1133">Transmembrane helix</keyword>
<keyword evidence="1" id="KW-0472">Membrane</keyword>
<comment type="caution">
    <text evidence="2">The sequence shown here is derived from an EMBL/GenBank/DDBJ whole genome shotgun (WGS) entry which is preliminary data.</text>
</comment>